<evidence type="ECO:0000313" key="2">
    <source>
        <dbReference type="Proteomes" id="UP000190961"/>
    </source>
</evidence>
<proteinExistence type="predicted"/>
<sequence>MKRSLLLLTLCVVTFPVIASHIVGGEFEIRYISSNRYEVRLILYFDLQNGNPGAQDDFANARIFRKRDNRFMQDVFLPLDSISRVSYTQPECSNGEIQTNKLIYKTTVTFSDSQYGDAQGYYIVWERCCRNYNSKGLINIVSAEPPPGVIDYPTAAGQTFYLEFPPVVKDGKPFINSTPRLFPPLNDYACPNKFYYADFAGTDVDGDSLAYTLVTPLNTHTAEAIPSAGPASAPYPLVTWQSPFNLTNIVGGAPDLKVTSDGLLTVTPTLQGLFVFAVKCEEYRKGVKLGEVRRDFQMLVVDACPVADPPQILGKKLTDGSFTYDKTMNVTFSNTVSDANRCIEVQVSDPDALKSSDGFMENVTIKAIPLGFKKDVSGILPSITSVTLTSTNPTKTFQICFDECPYIEGPFTIGIVAFDDACSLPYFDTLKVLVNITPPVNHNPYYVTSNITSSITEGSALRKWLIKAVDEDFDVMTQVIVPGIGVDLASAGMSFKSLGQVGDTLFTEFTWDPRCDVYNFTSRTNFDIMLQVEDKDDCNFNHPDQMKINLNILLPGNSKPIIFSPELTNNSPLIDTVNLERKVNESLTFHVNGHDDDKDKIVLTGTGKDFSLATYSITFPGDADVENVSSLFTWNITCDNVNLDAKDEFTFHFIVSDNENKCRFHYSDTLVVNVTVTPPDNTAPELFISSVNPELLLSTDNHLAVTLGQQIDLSLNGFDYDTSPHADLLQLKLLSATGNVQPEGYTFADAEGLGNVQSPFTWKPECDIFTNGVYENDYVFTFLVSDNRCFNEKGDTIDVNIKIKDVDGSDTEFLPPNVITPNGDLKNDFFAMIKRDAVTGELKNILPLDNCTGHFEGIVIYNRWGREIFTSADREFKWYAPGEASGIYYYLIKYSNKEYKGVVSVSYWDDESQAQR</sequence>
<name>A0A1T5LQN6_9BACT</name>
<dbReference type="Pfam" id="PF13585">
    <property type="entry name" value="CHU_C"/>
    <property type="match status" value="1"/>
</dbReference>
<accession>A0A1T5LQN6</accession>
<dbReference type="OrthoDB" id="1490014at2"/>
<dbReference type="EMBL" id="FUZU01000002">
    <property type="protein sequence ID" value="SKC77869.1"/>
    <property type="molecule type" value="Genomic_DNA"/>
</dbReference>
<protein>
    <submittedName>
        <fullName evidence="1">C-terminal domain of CHU protein family protein</fullName>
    </submittedName>
</protein>
<reference evidence="1 2" key="1">
    <citation type="submission" date="2017-02" db="EMBL/GenBank/DDBJ databases">
        <authorList>
            <person name="Peterson S.W."/>
        </authorList>
    </citation>
    <scope>NUCLEOTIDE SEQUENCE [LARGE SCALE GENOMIC DNA]</scope>
    <source>
        <strain evidence="1 2">DSM 25262</strain>
    </source>
</reference>
<organism evidence="1 2">
    <name type="scientific">Ohtaekwangia koreensis</name>
    <dbReference type="NCBI Taxonomy" id="688867"/>
    <lineage>
        <taxon>Bacteria</taxon>
        <taxon>Pseudomonadati</taxon>
        <taxon>Bacteroidota</taxon>
        <taxon>Cytophagia</taxon>
        <taxon>Cytophagales</taxon>
        <taxon>Fulvivirgaceae</taxon>
        <taxon>Ohtaekwangia</taxon>
    </lineage>
</organism>
<dbReference type="STRING" id="688867.SAMN05660236_3651"/>
<keyword evidence="2" id="KW-1185">Reference proteome</keyword>
<dbReference type="AlphaFoldDB" id="A0A1T5LQN6"/>
<gene>
    <name evidence="1" type="ORF">SAMN05660236_3651</name>
</gene>
<dbReference type="RefSeq" id="WP_079688158.1">
    <property type="nucleotide sequence ID" value="NZ_FUZU01000002.1"/>
</dbReference>
<dbReference type="Proteomes" id="UP000190961">
    <property type="component" value="Unassembled WGS sequence"/>
</dbReference>
<evidence type="ECO:0000313" key="1">
    <source>
        <dbReference type="EMBL" id="SKC77869.1"/>
    </source>
</evidence>